<dbReference type="Gramene" id="ORUFI03G13840.1">
    <property type="protein sequence ID" value="ORUFI03G13840.1"/>
    <property type="gene ID" value="ORUFI03G13840"/>
</dbReference>
<feature type="region of interest" description="Disordered" evidence="1">
    <location>
        <begin position="1"/>
        <end position="42"/>
    </location>
</feature>
<dbReference type="OMA" id="ASHCKGQ"/>
<evidence type="ECO:0000313" key="3">
    <source>
        <dbReference type="Proteomes" id="UP000008022"/>
    </source>
</evidence>
<accession>A0A0E0NTK0</accession>
<keyword evidence="3" id="KW-1185">Reference proteome</keyword>
<reference evidence="3" key="1">
    <citation type="submission" date="2013-06" db="EMBL/GenBank/DDBJ databases">
        <authorList>
            <person name="Zhao Q."/>
        </authorList>
    </citation>
    <scope>NUCLEOTIDE SEQUENCE</scope>
    <source>
        <strain evidence="3">cv. W1943</strain>
    </source>
</reference>
<proteinExistence type="predicted"/>
<reference evidence="2" key="2">
    <citation type="submission" date="2015-06" db="UniProtKB">
        <authorList>
            <consortium name="EnsemblPlants"/>
        </authorList>
    </citation>
    <scope>IDENTIFICATION</scope>
</reference>
<name>A0A0E0NTK0_ORYRU</name>
<dbReference type="HOGENOM" id="CLU_2162374_0_0_1"/>
<dbReference type="EnsemblPlants" id="ORUFI03G13840.1">
    <property type="protein sequence ID" value="ORUFI03G13840.1"/>
    <property type="gene ID" value="ORUFI03G13840"/>
</dbReference>
<dbReference type="AlphaFoldDB" id="A0A0E0NTK0"/>
<dbReference type="Proteomes" id="UP000008022">
    <property type="component" value="Unassembled WGS sequence"/>
</dbReference>
<protein>
    <submittedName>
        <fullName evidence="2">Uncharacterized protein</fullName>
    </submittedName>
</protein>
<sequence>MDSGGDKEDEKEEDGSNVHGKGKGEDISNLKDGSIMDNGGQNSGSIFRERGFFYSIYPEYDGLAQDTTVVESVQSQDSLALKLHVVPEALIAPTRQIKRRASDRLASHCKGQKR</sequence>
<evidence type="ECO:0000313" key="2">
    <source>
        <dbReference type="EnsemblPlants" id="ORUFI03G13840.1"/>
    </source>
</evidence>
<evidence type="ECO:0000256" key="1">
    <source>
        <dbReference type="SAM" id="MobiDB-lite"/>
    </source>
</evidence>
<organism evidence="2 3">
    <name type="scientific">Oryza rufipogon</name>
    <name type="common">Brownbeard rice</name>
    <name type="synonym">Asian wild rice</name>
    <dbReference type="NCBI Taxonomy" id="4529"/>
    <lineage>
        <taxon>Eukaryota</taxon>
        <taxon>Viridiplantae</taxon>
        <taxon>Streptophyta</taxon>
        <taxon>Embryophyta</taxon>
        <taxon>Tracheophyta</taxon>
        <taxon>Spermatophyta</taxon>
        <taxon>Magnoliopsida</taxon>
        <taxon>Liliopsida</taxon>
        <taxon>Poales</taxon>
        <taxon>Poaceae</taxon>
        <taxon>BOP clade</taxon>
        <taxon>Oryzoideae</taxon>
        <taxon>Oryzeae</taxon>
        <taxon>Oryzinae</taxon>
        <taxon>Oryza</taxon>
    </lineage>
</organism>